<name>A0A846XDL1_9NOCA</name>
<proteinExistence type="predicted"/>
<organism evidence="1 2">
    <name type="scientific">Nocardia speluncae</name>
    <dbReference type="NCBI Taxonomy" id="419477"/>
    <lineage>
        <taxon>Bacteria</taxon>
        <taxon>Bacillati</taxon>
        <taxon>Actinomycetota</taxon>
        <taxon>Actinomycetes</taxon>
        <taxon>Mycobacteriales</taxon>
        <taxon>Nocardiaceae</taxon>
        <taxon>Nocardia</taxon>
    </lineage>
</organism>
<accession>A0A846XDL1</accession>
<keyword evidence="2" id="KW-1185">Reference proteome</keyword>
<dbReference type="Pfam" id="PF13419">
    <property type="entry name" value="HAD_2"/>
    <property type="match status" value="1"/>
</dbReference>
<dbReference type="InterPro" id="IPR023198">
    <property type="entry name" value="PGP-like_dom2"/>
</dbReference>
<evidence type="ECO:0000313" key="2">
    <source>
        <dbReference type="Proteomes" id="UP000565715"/>
    </source>
</evidence>
<sequence>MSVEPSALLFDLDGTLLDTPRAIAEQFSAAVETVTGNHPGIEAARRLIGAPLERMAATLSGSEPDSVVAAAVAAEYLVRYRELIVPKAADLLFPGVGAGLARFTAAGLVPAVVTSKKHHSAELILEAAGIRDRFAVVIGADDVGNPKPHRDSADAALAGAGLHDIGPAGAVIGDTAGDIGLGRAIGAFTIGVSYGVYSPEQITATTPDLVAHTFDDLTYAVLRRHRSLSSDRKRDRI</sequence>
<reference evidence="1 2" key="1">
    <citation type="submission" date="2020-04" db="EMBL/GenBank/DDBJ databases">
        <title>MicrobeNet Type strains.</title>
        <authorList>
            <person name="Nicholson A.C."/>
        </authorList>
    </citation>
    <scope>NUCLEOTIDE SEQUENCE [LARGE SCALE GENOMIC DNA]</scope>
    <source>
        <strain evidence="1 2">DSM 45078</strain>
    </source>
</reference>
<dbReference type="Gene3D" id="1.10.150.240">
    <property type="entry name" value="Putative phosphatase, domain 2"/>
    <property type="match status" value="1"/>
</dbReference>
<dbReference type="GO" id="GO:0008967">
    <property type="term" value="F:phosphoglycolate phosphatase activity"/>
    <property type="evidence" value="ECO:0007669"/>
    <property type="project" value="TreeGrafter"/>
</dbReference>
<dbReference type="Gene3D" id="3.40.50.1000">
    <property type="entry name" value="HAD superfamily/HAD-like"/>
    <property type="match status" value="1"/>
</dbReference>
<dbReference type="SFLD" id="SFLDS00003">
    <property type="entry name" value="Haloacid_Dehalogenase"/>
    <property type="match status" value="1"/>
</dbReference>
<dbReference type="PANTHER" id="PTHR43434">
    <property type="entry name" value="PHOSPHOGLYCOLATE PHOSPHATASE"/>
    <property type="match status" value="1"/>
</dbReference>
<dbReference type="EMBL" id="JAAXOO010000002">
    <property type="protein sequence ID" value="NKY33475.1"/>
    <property type="molecule type" value="Genomic_DNA"/>
</dbReference>
<dbReference type="AlphaFoldDB" id="A0A846XDL1"/>
<dbReference type="InterPro" id="IPR036412">
    <property type="entry name" value="HAD-like_sf"/>
</dbReference>
<evidence type="ECO:0000313" key="1">
    <source>
        <dbReference type="EMBL" id="NKY33475.1"/>
    </source>
</evidence>
<dbReference type="SFLD" id="SFLDG01129">
    <property type="entry name" value="C1.5:_HAD__Beta-PGM__Phosphata"/>
    <property type="match status" value="1"/>
</dbReference>
<keyword evidence="1" id="KW-0378">Hydrolase</keyword>
<dbReference type="SUPFAM" id="SSF56784">
    <property type="entry name" value="HAD-like"/>
    <property type="match status" value="1"/>
</dbReference>
<gene>
    <name evidence="1" type="ORF">HGA13_10375</name>
</gene>
<dbReference type="GO" id="GO:0005829">
    <property type="term" value="C:cytosol"/>
    <property type="evidence" value="ECO:0007669"/>
    <property type="project" value="TreeGrafter"/>
</dbReference>
<dbReference type="Proteomes" id="UP000565715">
    <property type="component" value="Unassembled WGS sequence"/>
</dbReference>
<dbReference type="InterPro" id="IPR050155">
    <property type="entry name" value="HAD-like_hydrolase_sf"/>
</dbReference>
<comment type="caution">
    <text evidence="1">The sequence shown here is derived from an EMBL/GenBank/DDBJ whole genome shotgun (WGS) entry which is preliminary data.</text>
</comment>
<dbReference type="GO" id="GO:0006281">
    <property type="term" value="P:DNA repair"/>
    <property type="evidence" value="ECO:0007669"/>
    <property type="project" value="TreeGrafter"/>
</dbReference>
<dbReference type="InterPro" id="IPR041492">
    <property type="entry name" value="HAD_2"/>
</dbReference>
<protein>
    <submittedName>
        <fullName evidence="1">HAD family hydrolase</fullName>
    </submittedName>
</protein>
<dbReference type="RefSeq" id="WP_068039824.1">
    <property type="nucleotide sequence ID" value="NZ_JAAXOO010000002.1"/>
</dbReference>
<dbReference type="InterPro" id="IPR023214">
    <property type="entry name" value="HAD_sf"/>
</dbReference>
<dbReference type="PANTHER" id="PTHR43434:SF24">
    <property type="entry name" value="HYDROLASE-RELATED"/>
    <property type="match status" value="1"/>
</dbReference>